<gene>
    <name evidence="2" type="ORF">GIB67_037292</name>
</gene>
<evidence type="ECO:0000256" key="1">
    <source>
        <dbReference type="SAM" id="MobiDB-lite"/>
    </source>
</evidence>
<accession>A0A7J7MRZ9</accession>
<protein>
    <submittedName>
        <fullName evidence="2">Uncharacterized protein</fullName>
    </submittedName>
</protein>
<comment type="caution">
    <text evidence="2">The sequence shown here is derived from an EMBL/GenBank/DDBJ whole genome shotgun (WGS) entry which is preliminary data.</text>
</comment>
<evidence type="ECO:0000313" key="3">
    <source>
        <dbReference type="Proteomes" id="UP000541444"/>
    </source>
</evidence>
<organism evidence="2 3">
    <name type="scientific">Kingdonia uniflora</name>
    <dbReference type="NCBI Taxonomy" id="39325"/>
    <lineage>
        <taxon>Eukaryota</taxon>
        <taxon>Viridiplantae</taxon>
        <taxon>Streptophyta</taxon>
        <taxon>Embryophyta</taxon>
        <taxon>Tracheophyta</taxon>
        <taxon>Spermatophyta</taxon>
        <taxon>Magnoliopsida</taxon>
        <taxon>Ranunculales</taxon>
        <taxon>Circaeasteraceae</taxon>
        <taxon>Kingdonia</taxon>
    </lineage>
</organism>
<evidence type="ECO:0000313" key="2">
    <source>
        <dbReference type="EMBL" id="KAF6157719.1"/>
    </source>
</evidence>
<name>A0A7J7MRZ9_9MAGN</name>
<dbReference type="EMBL" id="JACGCM010001272">
    <property type="protein sequence ID" value="KAF6157719.1"/>
    <property type="molecule type" value="Genomic_DNA"/>
</dbReference>
<keyword evidence="3" id="KW-1185">Reference proteome</keyword>
<sequence length="336" mass="37567">MKSHYLRIELCGNGENWFWYGFFADEVLKVNHRRDVLRYTTEDEIRQEDILTVGGLLIPCGQVKMAEPVQNVNCPDAGAEGIFDNLNDVEPLIINVTTCTQELGRNCRVGDNNVDIAHENRYRLETGAIKFYDGERIMTDAEHEPQASDQEGCAGGDGEGDNLEGSKVLTINWNMSAKNKRAADADASLPLENPSLSGYTTESTTTEKEALLSEISHFDSNANQEAVVRWYASTTGWPVLPMSSLLPKNLRRSFWSMEAEKNKALAEAVMKLELSEIDSLKRMNESFAGQFDIMEEKKYFYKGLAYATGATFVDFDAEKEVFEAQDLTPALPMGIV</sequence>
<dbReference type="AlphaFoldDB" id="A0A7J7MRZ9"/>
<dbReference type="Proteomes" id="UP000541444">
    <property type="component" value="Unassembled WGS sequence"/>
</dbReference>
<feature type="region of interest" description="Disordered" evidence="1">
    <location>
        <begin position="143"/>
        <end position="165"/>
    </location>
</feature>
<reference evidence="2 3" key="1">
    <citation type="journal article" date="2020" name="IScience">
        <title>Genome Sequencing of the Endangered Kingdonia uniflora (Circaeasteraceae, Ranunculales) Reveals Potential Mechanisms of Evolutionary Specialization.</title>
        <authorList>
            <person name="Sun Y."/>
            <person name="Deng T."/>
            <person name="Zhang A."/>
            <person name="Moore M.J."/>
            <person name="Landis J.B."/>
            <person name="Lin N."/>
            <person name="Zhang H."/>
            <person name="Zhang X."/>
            <person name="Huang J."/>
            <person name="Zhang X."/>
            <person name="Sun H."/>
            <person name="Wang H."/>
        </authorList>
    </citation>
    <scope>NUCLEOTIDE SEQUENCE [LARGE SCALE GENOMIC DNA]</scope>
    <source>
        <strain evidence="2">TB1705</strain>
        <tissue evidence="2">Leaf</tissue>
    </source>
</reference>
<proteinExistence type="predicted"/>